<sequence>MIKVLLIEDDTVVRENTAELLELASYTVITADNGKTGVAEAKKHLPDIIICDIMMPELNGYGVLHILSKEKSTKQIPFIFLSAKTEYKDIRKGMDLGADDYITKPFDESEIFSAIESRLAKVAIFNENREKQKIKITTENVEEFLFQPNEIKTIDQLRSYFTENVEEFSFQPNEIIYNEGDNSNYVYLINTGVVKTYKIDEQGKELITSINKENDFFGFTSFTHNINYKEAAAAIENVTTFRLTKNELQSLLEKNHFLTLELIDYLSDNVSEIKEHLLEMAYSSVRRKTASTILQFSKKIKKSPTDNPKISRSDLASIAGIATETFIRTLSDFKKEGIIEIEGRNIKIINLDKLKKIN</sequence>
<keyword evidence="3" id="KW-0805">Transcription regulation</keyword>
<reference evidence="10 11" key="1">
    <citation type="journal article" date="2011" name="J. Microbiol.">
        <title>Gramella jeungdoensis sp. nov., isolated from a solar saltern in Korea.</title>
        <authorList>
            <person name="Joung Y."/>
            <person name="Kim H."/>
            <person name="Jang T."/>
            <person name="Ahn T.S."/>
            <person name="Joh K."/>
        </authorList>
    </citation>
    <scope>NUCLEOTIDE SEQUENCE [LARGE SCALE GENOMIC DNA]</scope>
    <source>
        <strain evidence="10 11">KCTC 23123</strain>
    </source>
</reference>
<dbReference type="EMBL" id="SNQI01000001">
    <property type="protein sequence ID" value="TEW76346.1"/>
    <property type="molecule type" value="Genomic_DNA"/>
</dbReference>
<dbReference type="CDD" id="cd00038">
    <property type="entry name" value="CAP_ED"/>
    <property type="match status" value="1"/>
</dbReference>
<accession>A0A4Y8AUX3</accession>
<dbReference type="InterPro" id="IPR000595">
    <property type="entry name" value="cNMP-bd_dom"/>
</dbReference>
<dbReference type="PROSITE" id="PS50042">
    <property type="entry name" value="CNMP_BINDING_3"/>
    <property type="match status" value="1"/>
</dbReference>
<dbReference type="SMART" id="SM00448">
    <property type="entry name" value="REC"/>
    <property type="match status" value="1"/>
</dbReference>
<protein>
    <submittedName>
        <fullName evidence="10">Response regulator</fullName>
    </submittedName>
</protein>
<evidence type="ECO:0000259" key="7">
    <source>
        <dbReference type="PROSITE" id="PS50042"/>
    </source>
</evidence>
<dbReference type="Gene3D" id="2.60.120.10">
    <property type="entry name" value="Jelly Rolls"/>
    <property type="match status" value="1"/>
</dbReference>
<dbReference type="Proteomes" id="UP000298517">
    <property type="component" value="Unassembled WGS sequence"/>
</dbReference>
<dbReference type="Pfam" id="PF00027">
    <property type="entry name" value="cNMP_binding"/>
    <property type="match status" value="1"/>
</dbReference>
<dbReference type="Pfam" id="PF00072">
    <property type="entry name" value="Response_reg"/>
    <property type="match status" value="1"/>
</dbReference>
<evidence type="ECO:0000256" key="2">
    <source>
        <dbReference type="ARBA" id="ARBA00023012"/>
    </source>
</evidence>
<dbReference type="AlphaFoldDB" id="A0A4Y8AUX3"/>
<proteinExistence type="predicted"/>
<dbReference type="InterPro" id="IPR018490">
    <property type="entry name" value="cNMP-bd_dom_sf"/>
</dbReference>
<dbReference type="GO" id="GO:0005829">
    <property type="term" value="C:cytosol"/>
    <property type="evidence" value="ECO:0007669"/>
    <property type="project" value="TreeGrafter"/>
</dbReference>
<evidence type="ECO:0000256" key="6">
    <source>
        <dbReference type="PROSITE-ProRule" id="PRU00169"/>
    </source>
</evidence>
<feature type="domain" description="Cyclic nucleotide-binding" evidence="7">
    <location>
        <begin position="158"/>
        <end position="252"/>
    </location>
</feature>
<organism evidence="10 11">
    <name type="scientific">Gramella jeungdoensis</name>
    <dbReference type="NCBI Taxonomy" id="708091"/>
    <lineage>
        <taxon>Bacteria</taxon>
        <taxon>Pseudomonadati</taxon>
        <taxon>Bacteroidota</taxon>
        <taxon>Flavobacteriia</taxon>
        <taxon>Flavobacteriales</taxon>
        <taxon>Flavobacteriaceae</taxon>
        <taxon>Christiangramia</taxon>
    </lineage>
</organism>
<evidence type="ECO:0000259" key="9">
    <source>
        <dbReference type="PROSITE" id="PS51063"/>
    </source>
</evidence>
<dbReference type="PROSITE" id="PS50110">
    <property type="entry name" value="RESPONSE_REGULATORY"/>
    <property type="match status" value="1"/>
</dbReference>
<evidence type="ECO:0000256" key="1">
    <source>
        <dbReference type="ARBA" id="ARBA00022553"/>
    </source>
</evidence>
<dbReference type="InterPro" id="IPR014710">
    <property type="entry name" value="RmlC-like_jellyroll"/>
</dbReference>
<feature type="modified residue" description="4-aspartylphosphate" evidence="6">
    <location>
        <position position="52"/>
    </location>
</feature>
<dbReference type="CDD" id="cd17574">
    <property type="entry name" value="REC_OmpR"/>
    <property type="match status" value="1"/>
</dbReference>
<dbReference type="SUPFAM" id="SSF46785">
    <property type="entry name" value="Winged helix' DNA-binding domain"/>
    <property type="match status" value="1"/>
</dbReference>
<feature type="domain" description="HTH crp-type" evidence="9">
    <location>
        <begin position="283"/>
        <end position="352"/>
    </location>
</feature>
<dbReference type="InterPro" id="IPR039420">
    <property type="entry name" value="WalR-like"/>
</dbReference>
<dbReference type="InterPro" id="IPR012318">
    <property type="entry name" value="HTH_CRP"/>
</dbReference>
<dbReference type="Gene3D" id="3.40.50.2300">
    <property type="match status" value="1"/>
</dbReference>
<dbReference type="SMART" id="SM00419">
    <property type="entry name" value="HTH_CRP"/>
    <property type="match status" value="1"/>
</dbReference>
<dbReference type="InterPro" id="IPR001789">
    <property type="entry name" value="Sig_transdc_resp-reg_receiver"/>
</dbReference>
<name>A0A4Y8AUX3_9FLAO</name>
<dbReference type="PANTHER" id="PTHR48111:SF4">
    <property type="entry name" value="DNA-BINDING DUAL TRANSCRIPTIONAL REGULATOR OMPR"/>
    <property type="match status" value="1"/>
</dbReference>
<dbReference type="GO" id="GO:0000976">
    <property type="term" value="F:transcription cis-regulatory region binding"/>
    <property type="evidence" value="ECO:0007669"/>
    <property type="project" value="TreeGrafter"/>
</dbReference>
<dbReference type="SUPFAM" id="SSF51206">
    <property type="entry name" value="cAMP-binding domain-like"/>
    <property type="match status" value="1"/>
</dbReference>
<gene>
    <name evidence="10" type="ORF">E2488_00410</name>
</gene>
<keyword evidence="2" id="KW-0902">Two-component regulatory system</keyword>
<keyword evidence="1 6" id="KW-0597">Phosphoprotein</keyword>
<dbReference type="GO" id="GO:0032993">
    <property type="term" value="C:protein-DNA complex"/>
    <property type="evidence" value="ECO:0007669"/>
    <property type="project" value="TreeGrafter"/>
</dbReference>
<dbReference type="InterPro" id="IPR011006">
    <property type="entry name" value="CheY-like_superfamily"/>
</dbReference>
<dbReference type="PROSITE" id="PS51063">
    <property type="entry name" value="HTH_CRP_2"/>
    <property type="match status" value="1"/>
</dbReference>
<dbReference type="OrthoDB" id="9127033at2"/>
<keyword evidence="5" id="KW-0804">Transcription</keyword>
<dbReference type="RefSeq" id="WP_134246361.1">
    <property type="nucleotide sequence ID" value="NZ_SNQI01000001.1"/>
</dbReference>
<dbReference type="SUPFAM" id="SSF52172">
    <property type="entry name" value="CheY-like"/>
    <property type="match status" value="1"/>
</dbReference>
<dbReference type="GO" id="GO:0006355">
    <property type="term" value="P:regulation of DNA-templated transcription"/>
    <property type="evidence" value="ECO:0007669"/>
    <property type="project" value="InterPro"/>
</dbReference>
<keyword evidence="4" id="KW-0238">DNA-binding</keyword>
<evidence type="ECO:0000313" key="10">
    <source>
        <dbReference type="EMBL" id="TEW76346.1"/>
    </source>
</evidence>
<dbReference type="PANTHER" id="PTHR48111">
    <property type="entry name" value="REGULATOR OF RPOS"/>
    <property type="match status" value="1"/>
</dbReference>
<dbReference type="InterPro" id="IPR036390">
    <property type="entry name" value="WH_DNA-bd_sf"/>
</dbReference>
<dbReference type="InterPro" id="IPR036388">
    <property type="entry name" value="WH-like_DNA-bd_sf"/>
</dbReference>
<comment type="caution">
    <text evidence="10">The sequence shown here is derived from an EMBL/GenBank/DDBJ whole genome shotgun (WGS) entry which is preliminary data.</text>
</comment>
<dbReference type="Gene3D" id="1.10.10.10">
    <property type="entry name" value="Winged helix-like DNA-binding domain superfamily/Winged helix DNA-binding domain"/>
    <property type="match status" value="1"/>
</dbReference>
<evidence type="ECO:0000256" key="5">
    <source>
        <dbReference type="ARBA" id="ARBA00023163"/>
    </source>
</evidence>
<dbReference type="GO" id="GO:0000156">
    <property type="term" value="F:phosphorelay response regulator activity"/>
    <property type="evidence" value="ECO:0007669"/>
    <property type="project" value="TreeGrafter"/>
</dbReference>
<feature type="domain" description="Response regulatory" evidence="8">
    <location>
        <begin position="3"/>
        <end position="119"/>
    </location>
</feature>
<evidence type="ECO:0000313" key="11">
    <source>
        <dbReference type="Proteomes" id="UP000298517"/>
    </source>
</evidence>
<dbReference type="Pfam" id="PF13545">
    <property type="entry name" value="HTH_Crp_2"/>
    <property type="match status" value="1"/>
</dbReference>
<keyword evidence="11" id="KW-1185">Reference proteome</keyword>
<evidence type="ECO:0000256" key="4">
    <source>
        <dbReference type="ARBA" id="ARBA00023125"/>
    </source>
</evidence>
<evidence type="ECO:0000259" key="8">
    <source>
        <dbReference type="PROSITE" id="PS50110"/>
    </source>
</evidence>
<dbReference type="SMART" id="SM00100">
    <property type="entry name" value="cNMP"/>
    <property type="match status" value="1"/>
</dbReference>
<evidence type="ECO:0000256" key="3">
    <source>
        <dbReference type="ARBA" id="ARBA00023015"/>
    </source>
</evidence>